<dbReference type="InterPro" id="IPR011019">
    <property type="entry name" value="KIND_dom"/>
</dbReference>
<organism evidence="8 9">
    <name type="scientific">Elysia crispata</name>
    <name type="common">lettuce slug</name>
    <dbReference type="NCBI Taxonomy" id="231223"/>
    <lineage>
        <taxon>Eukaryota</taxon>
        <taxon>Metazoa</taxon>
        <taxon>Spiralia</taxon>
        <taxon>Lophotrochozoa</taxon>
        <taxon>Mollusca</taxon>
        <taxon>Gastropoda</taxon>
        <taxon>Heterobranchia</taxon>
        <taxon>Euthyneura</taxon>
        <taxon>Panpulmonata</taxon>
        <taxon>Sacoglossa</taxon>
        <taxon>Placobranchoidea</taxon>
        <taxon>Plakobranchidae</taxon>
        <taxon>Elysia</taxon>
    </lineage>
</organism>
<dbReference type="EMBL" id="JAWDGP010004263">
    <property type="protein sequence ID" value="KAK3766066.1"/>
    <property type="molecule type" value="Genomic_DNA"/>
</dbReference>
<dbReference type="Proteomes" id="UP001283361">
    <property type="component" value="Unassembled WGS sequence"/>
</dbReference>
<dbReference type="GO" id="GO:0030425">
    <property type="term" value="C:dendrite"/>
    <property type="evidence" value="ECO:0007669"/>
    <property type="project" value="TreeGrafter"/>
</dbReference>
<feature type="compositionally biased region" description="Low complexity" evidence="4">
    <location>
        <begin position="1541"/>
        <end position="1557"/>
    </location>
</feature>
<dbReference type="GO" id="GO:0048814">
    <property type="term" value="P:regulation of dendrite morphogenesis"/>
    <property type="evidence" value="ECO:0007669"/>
    <property type="project" value="TreeGrafter"/>
</dbReference>
<feature type="region of interest" description="Disordered" evidence="4">
    <location>
        <begin position="2344"/>
        <end position="2374"/>
    </location>
</feature>
<feature type="region of interest" description="Disordered" evidence="4">
    <location>
        <begin position="1125"/>
        <end position="1308"/>
    </location>
</feature>
<dbReference type="SMART" id="SM00147">
    <property type="entry name" value="RasGEF"/>
    <property type="match status" value="1"/>
</dbReference>
<dbReference type="SMART" id="SM00750">
    <property type="entry name" value="KIND"/>
    <property type="match status" value="2"/>
</dbReference>
<dbReference type="SUPFAM" id="SSF56112">
    <property type="entry name" value="Protein kinase-like (PK-like)"/>
    <property type="match status" value="2"/>
</dbReference>
<feature type="region of interest" description="Disordered" evidence="4">
    <location>
        <begin position="924"/>
        <end position="1020"/>
    </location>
</feature>
<evidence type="ECO:0000256" key="1">
    <source>
        <dbReference type="ARBA" id="ARBA00022658"/>
    </source>
</evidence>
<dbReference type="Pfam" id="PF00618">
    <property type="entry name" value="RasGEF_N"/>
    <property type="match status" value="1"/>
</dbReference>
<feature type="compositionally biased region" description="Polar residues" evidence="4">
    <location>
        <begin position="901"/>
        <end position="916"/>
    </location>
</feature>
<evidence type="ECO:0008006" key="10">
    <source>
        <dbReference type="Google" id="ProtNLM"/>
    </source>
</evidence>
<dbReference type="PROSITE" id="PS51377">
    <property type="entry name" value="KIND"/>
    <property type="match status" value="2"/>
</dbReference>
<dbReference type="PROSITE" id="PS50009">
    <property type="entry name" value="RASGEF_CAT"/>
    <property type="match status" value="1"/>
</dbReference>
<evidence type="ECO:0000256" key="3">
    <source>
        <dbReference type="PROSITE-ProRule" id="PRU00168"/>
    </source>
</evidence>
<keyword evidence="9" id="KW-1185">Reference proteome</keyword>
<evidence type="ECO:0000259" key="7">
    <source>
        <dbReference type="PROSITE" id="PS51377"/>
    </source>
</evidence>
<dbReference type="InterPro" id="IPR000651">
    <property type="entry name" value="Ras-like_Gua-exchang_fac_N"/>
</dbReference>
<protein>
    <recommendedName>
        <fullName evidence="10">Kinase non-catalytic C-lobe domain-containing protein 1</fullName>
    </recommendedName>
</protein>
<dbReference type="PROSITE" id="PS50212">
    <property type="entry name" value="RASGEF_NTER"/>
    <property type="match status" value="1"/>
</dbReference>
<feature type="compositionally biased region" description="Polar residues" evidence="4">
    <location>
        <begin position="955"/>
        <end position="973"/>
    </location>
</feature>
<feature type="compositionally biased region" description="Acidic residues" evidence="4">
    <location>
        <begin position="532"/>
        <end position="551"/>
    </location>
</feature>
<comment type="caution">
    <text evidence="8">The sequence shown here is derived from an EMBL/GenBank/DDBJ whole genome shotgun (WGS) entry which is preliminary data.</text>
</comment>
<dbReference type="SUPFAM" id="SSF48366">
    <property type="entry name" value="Ras GEF"/>
    <property type="match status" value="1"/>
</dbReference>
<evidence type="ECO:0000259" key="5">
    <source>
        <dbReference type="PROSITE" id="PS50009"/>
    </source>
</evidence>
<reference evidence="8" key="1">
    <citation type="journal article" date="2023" name="G3 (Bethesda)">
        <title>A reference genome for the long-term kleptoplast-retaining sea slug Elysia crispata morphotype clarki.</title>
        <authorList>
            <person name="Eastman K.E."/>
            <person name="Pendleton A.L."/>
            <person name="Shaikh M.A."/>
            <person name="Suttiyut T."/>
            <person name="Ogas R."/>
            <person name="Tomko P."/>
            <person name="Gavelis G."/>
            <person name="Widhalm J.R."/>
            <person name="Wisecaver J.H."/>
        </authorList>
    </citation>
    <scope>NUCLEOTIDE SEQUENCE</scope>
    <source>
        <strain evidence="8">ECLA1</strain>
    </source>
</reference>
<feature type="region of interest" description="Disordered" evidence="4">
    <location>
        <begin position="614"/>
        <end position="681"/>
    </location>
</feature>
<dbReference type="GO" id="GO:0043025">
    <property type="term" value="C:neuronal cell body"/>
    <property type="evidence" value="ECO:0007669"/>
    <property type="project" value="TreeGrafter"/>
</dbReference>
<keyword evidence="1 3" id="KW-0344">Guanine-nucleotide releasing factor</keyword>
<dbReference type="Gene3D" id="1.20.870.10">
    <property type="entry name" value="Son of sevenless (SoS) protein Chain: S domain 1"/>
    <property type="match status" value="1"/>
</dbReference>
<gene>
    <name evidence="8" type="ORF">RRG08_002303</name>
</gene>
<feature type="region of interest" description="Disordered" evidence="4">
    <location>
        <begin position="2052"/>
        <end position="2074"/>
    </location>
</feature>
<dbReference type="GO" id="GO:0007264">
    <property type="term" value="P:small GTPase-mediated signal transduction"/>
    <property type="evidence" value="ECO:0007669"/>
    <property type="project" value="InterPro"/>
</dbReference>
<feature type="compositionally biased region" description="Polar residues" evidence="4">
    <location>
        <begin position="723"/>
        <end position="753"/>
    </location>
</feature>
<dbReference type="InterPro" id="IPR001895">
    <property type="entry name" value="RASGEF_cat_dom"/>
</dbReference>
<sequence length="2374" mass="261850">MDEMGSPSSMSELDLGGEGHAGFKSGSFLTGCDEGDNGDEMSTASLAEVLASRGRFLEELELWALCRECCLTLEYVHDCHDLFQSLCISPDTVAFDPDGNVCFLDLDTEPEAVYVSPESTEYGEHSFKSHLFSLGMTLLFATEYNTGSDDPRAEISDTFTDLLTSLTHDDSQLRPDLDTVIEACEKTLGVESSQDICLRIVGVQTQHGKSESQEKTSASSSIQQMSDDLSAYLQSQTGLVVAKSKKSEVIESDEKETSNESKKDVNDNKVEVKSKESQRKKPEKSDESKLKVKDILRDVSFDDEDSIMSDLEDVSQSHRARKLKGIMLNDLLSSIDRNLEEAELWSLCREAVLTLQRKKKHLPAYISPDTVMVRESGTISFKAIPEEKPLEVIYMAPELQTKGVLNEKTCLYGLGITLRGCAGGKYTTSMSLPDSEALQILLTSFLHLNQHKRPTLDTALEMCEEYQKVNEARSRDVCQRIYRDALEAASTKSEGSSHEPGSKNSWDDSEIEQTTMASTDNTRSLAQAGDTTEAEDNIDDIPFDNDQDDTDPAAAPAFKTLKFSSEVKVTQEQSTSAFKPVAVKAKPARKLERVPSAFSSPATHFKPIVIQDKGDDVESKHAGAKEKDVVSKLREIKDNLQRHRTSEPVTKESRDASGSLNANTSPHLHHQNTKLKQSDQANTKALDEAMVQLQAQGNLPNTDALASAIAHYLKSHLTGGSAAASSDLPQTNVQNNQPSPLASQSQHQLATQSTNTMGFPSFPNNARTIPSSATSITMSTYSSSASSPMYPLNPHLTASYSPGTVPIQQNTPIQASTHLPTTSMAQIMGHYPAHFPGLGQMPVQFTLVQDPVTGIMQMVPCVMPVQSQTHAHTNQTIADSSTQNRSDNSVSHAYYEDSGYSAKQESQTVSKSSTDSVHTNFVEGRHHADKPKPKVPHSQNNNIFGASHSMHPTPASLQSISGDKTETIISSSSKVEDHSGSNSHRDQETGTKATLAVNVGGNGNDSQSSSPSPSKDSGICVSQQAQAVAYNKDSLMERLLSSHDSHRQRTLSNVLRIIREEFADDGVFDSGVEDLAIAEYILSLTSLTWETFRCAITEKFFHLVWTYDLLAILYEAIGGSPSPQLRNFPKTLPTVPRSSLYQGGKDTAGNKYLPQPDSKLLSSNTRDLHASHQTPSPGTSFLHHDSSHRLASSDGSKSDTRTSPYVPASGYIEPSRGVGNYQHQQRPRSEVGGLRGMWSETSDSTDTEARDKRRRFKKRGELDKNKSSSLHNISVGTNMFEQHEDTRNGNFNTLEKSKITSRAGEGLREDTAVVQNDIHKAQSIQTRPYTNTESSVSASGVDNYFQSSQSHSVKPYHFSSPATHTPVLRASDCNSHVRKTNNGSPAVPALSQSSSKPGNNLEHSQSHKSQTSPRQTQGGLSPRVSNILPSKPSKPRSNYYPASHLLSSRDYVGSSSSSSPNDQQSGRLQPQSLSQDVSVHSSLSRPNKVTSSLYTASDDDADLDRSAEMRRLAAQKPELFHDTRSSKGMFSQEKTSSRHLSGLPSSVSPNLVSSNGSRALNSTPAGNKSSYDQSNPSQVQNASNFPNASNRYSVPEHITGNRLGNALAAPSKNNYFTNSMSSIPSYEPSTSASKTRNDHINFNNSNFNYGNTSGSNNSMNTYNNSGSIPPYGRSLSAVYTRRHQSLETGVVVTENTIDHIDESQHHGKGHHRRGSDGSVHLPELNSALLPYSNKGQIVYHSAMIQLSLTAEVDDFIHSIDEENKRAIELKLTSIKQEITVQQRQRKKTQRFYRKLNEQSSDGKTSKGDQAISEQMLKDMTEMTRKISFLQLCQTHLQMLLAELYGLDSCFLYSLAAAEPGQTLVLQPIRENQYLQFRTVSTVEAGQMSVLQAGTPRGLMSYLYTSSALSDGYIHQFLICFRYILTADQLLGFILEKYRSAQSHHGDLNLVRVLRRSMDLLHVWLEGYYSVDFSNNKKLLRKLADFLTEQNEANVEGAEELFSLYAACRMGEHSELMLATEMDEDEEEGATYFLHLTNPKRWESFRSLLRRNKSEKGSSGSSGKSRSDFHGKPLGGLQKPPFDLSDCPAHTLAEQLTLLEQETFRKCHPIHFLNSQCQGVGVALSIPGLRTPSMSRKLDTVQASKKGLFVGDPLVESYVVHMIAHSQELSHWVAAEVLSCGSNKSQTNMITKFLTTGHLCLEVKNFATSLAILEGLENLVVRQLPVWKNVASKHMVYLDEMTKAKMKLKGEALALMSEKDCHVFPTIPSALFLALHLQQAEIGGFTLANGMFKWDKMRCISEILDQARIFRDHEYGFRPDLDIQRALKRRLEDFSDQDLHTVASTQDNNFRRHSSSSSLSGTLKKVKDKLGSRKK</sequence>
<feature type="compositionally biased region" description="Polar residues" evidence="4">
    <location>
        <begin position="1380"/>
        <end position="1428"/>
    </location>
</feature>
<dbReference type="InterPro" id="IPR036964">
    <property type="entry name" value="RASGEF_cat_dom_sf"/>
</dbReference>
<proteinExistence type="predicted"/>
<evidence type="ECO:0000259" key="6">
    <source>
        <dbReference type="PROSITE" id="PS50212"/>
    </source>
</evidence>
<feature type="domain" description="Ras-GEF" evidence="5">
    <location>
        <begin position="2087"/>
        <end position="2343"/>
    </location>
</feature>
<keyword evidence="2" id="KW-0677">Repeat</keyword>
<feature type="region of interest" description="Disordered" evidence="4">
    <location>
        <begin position="897"/>
        <end position="916"/>
    </location>
</feature>
<feature type="region of interest" description="Disordered" evidence="4">
    <location>
        <begin position="488"/>
        <end position="553"/>
    </location>
</feature>
<feature type="domain" description="KIND" evidence="7">
    <location>
        <begin position="44"/>
        <end position="236"/>
    </location>
</feature>
<feature type="region of interest" description="Disordered" evidence="4">
    <location>
        <begin position="720"/>
        <end position="753"/>
    </location>
</feature>
<name>A0AAE1DD29_9GAST</name>
<feature type="domain" description="KIND" evidence="7">
    <location>
        <begin position="326"/>
        <end position="496"/>
    </location>
</feature>
<feature type="compositionally biased region" description="Polar residues" evidence="4">
    <location>
        <begin position="656"/>
        <end position="666"/>
    </location>
</feature>
<accession>A0AAE1DD29</accession>
<evidence type="ECO:0000313" key="8">
    <source>
        <dbReference type="EMBL" id="KAK3766066.1"/>
    </source>
</evidence>
<dbReference type="PANTHER" id="PTHR21560:SF0">
    <property type="entry name" value="KINASE NON-CATALYTIC C-LOBE DOMAIN-CONTAINING PROTEIN 1"/>
    <property type="match status" value="1"/>
</dbReference>
<evidence type="ECO:0000256" key="2">
    <source>
        <dbReference type="ARBA" id="ARBA00022737"/>
    </source>
</evidence>
<dbReference type="InterPro" id="IPR011009">
    <property type="entry name" value="Kinase-like_dom_sf"/>
</dbReference>
<feature type="domain" description="N-terminal Ras-GEF" evidence="6">
    <location>
        <begin position="1886"/>
        <end position="2008"/>
    </location>
</feature>
<feature type="compositionally biased region" description="Low complexity" evidence="4">
    <location>
        <begin position="1004"/>
        <end position="1018"/>
    </location>
</feature>
<feature type="compositionally biased region" description="Polar residues" evidence="4">
    <location>
        <begin position="1267"/>
        <end position="1280"/>
    </location>
</feature>
<dbReference type="InterPro" id="IPR023578">
    <property type="entry name" value="Ras_GEF_dom_sf"/>
</dbReference>
<feature type="region of interest" description="Disordered" evidence="4">
    <location>
        <begin position="1375"/>
        <end position="1496"/>
    </location>
</feature>
<feature type="compositionally biased region" description="Basic and acidic residues" evidence="4">
    <location>
        <begin position="614"/>
        <end position="655"/>
    </location>
</feature>
<dbReference type="GO" id="GO:0032045">
    <property type="term" value="C:guanyl-nucleotide exchange factor complex"/>
    <property type="evidence" value="ECO:0007669"/>
    <property type="project" value="TreeGrafter"/>
</dbReference>
<dbReference type="Gene3D" id="1.10.840.10">
    <property type="entry name" value="Ras guanine-nucleotide exchange factors catalytic domain"/>
    <property type="match status" value="1"/>
</dbReference>
<dbReference type="CDD" id="cd06224">
    <property type="entry name" value="REM"/>
    <property type="match status" value="1"/>
</dbReference>
<feature type="compositionally biased region" description="Basic and acidic residues" evidence="4">
    <location>
        <begin position="974"/>
        <end position="989"/>
    </location>
</feature>
<feature type="compositionally biased region" description="Polar residues" evidence="4">
    <location>
        <begin position="512"/>
        <end position="525"/>
    </location>
</feature>
<evidence type="ECO:0000313" key="9">
    <source>
        <dbReference type="Proteomes" id="UP001283361"/>
    </source>
</evidence>
<feature type="compositionally biased region" description="Polar residues" evidence="4">
    <location>
        <begin position="1460"/>
        <end position="1489"/>
    </location>
</feature>
<dbReference type="Pfam" id="PF00617">
    <property type="entry name" value="RasGEF"/>
    <property type="match status" value="1"/>
</dbReference>
<dbReference type="PANTHER" id="PTHR21560">
    <property type="entry name" value="VERY KIND PROTEIN"/>
    <property type="match status" value="1"/>
</dbReference>
<feature type="compositionally biased region" description="Polar residues" evidence="4">
    <location>
        <begin position="1558"/>
        <end position="1592"/>
    </location>
</feature>
<dbReference type="GO" id="GO:0005085">
    <property type="term" value="F:guanyl-nucleotide exchange factor activity"/>
    <property type="evidence" value="ECO:0007669"/>
    <property type="project" value="UniProtKB-KW"/>
</dbReference>
<dbReference type="InterPro" id="IPR029899">
    <property type="entry name" value="KNDC1"/>
</dbReference>
<feature type="compositionally biased region" description="Basic and acidic residues" evidence="4">
    <location>
        <begin position="255"/>
        <end position="288"/>
    </location>
</feature>
<evidence type="ECO:0000256" key="4">
    <source>
        <dbReference type="SAM" id="MobiDB-lite"/>
    </source>
</evidence>
<feature type="region of interest" description="Disordered" evidence="4">
    <location>
        <begin position="244"/>
        <end position="288"/>
    </location>
</feature>
<feature type="region of interest" description="Disordered" evidence="4">
    <location>
        <begin position="1514"/>
        <end position="1596"/>
    </location>
</feature>
<feature type="compositionally biased region" description="Polar residues" evidence="4">
    <location>
        <begin position="1160"/>
        <end position="1179"/>
    </location>
</feature>
<dbReference type="Gene3D" id="1.10.510.10">
    <property type="entry name" value="Transferase(Phosphotransferase) domain 1"/>
    <property type="match status" value="2"/>
</dbReference>